<accession>A0A426TT10</accession>
<name>A0A426TT10_9CHLR</name>
<dbReference type="EMBL" id="RSAS01000783">
    <property type="protein sequence ID" value="RRR67480.1"/>
    <property type="molecule type" value="Genomic_DNA"/>
</dbReference>
<sequence length="168" mass="18730">MTIDDSLTKLLGLVAVTIFAGAFTWVLLRYGSTGDRRQPFVIGYPPTLFPNRQLVALPALVALAASQARLLQVYTKLTPRSPAAIWLHAYLTELRGIMDGAYQAAEVALIYKNTEIIDRIAAEVATSERTIAQESMRHILHNEREFDYVALEGRLAALQRFAQELTRA</sequence>
<evidence type="ECO:0000313" key="2">
    <source>
        <dbReference type="EMBL" id="RRR67480.1"/>
    </source>
</evidence>
<comment type="caution">
    <text evidence="2">The sequence shown here is derived from an EMBL/GenBank/DDBJ whole genome shotgun (WGS) entry which is preliminary data.</text>
</comment>
<keyword evidence="1" id="KW-0812">Transmembrane</keyword>
<proteinExistence type="predicted"/>
<keyword evidence="1" id="KW-0472">Membrane</keyword>
<gene>
    <name evidence="2" type="ORF">EI684_18835</name>
</gene>
<reference evidence="2 3" key="1">
    <citation type="submission" date="2018-12" db="EMBL/GenBank/DDBJ databases">
        <title>Genome Sequence of Candidatus Viridilinea halotolerans isolated from saline sulfide-rich spring.</title>
        <authorList>
            <person name="Grouzdev D.S."/>
            <person name="Burganskaya E.I."/>
            <person name="Krutkina M.S."/>
            <person name="Sukhacheva M.V."/>
            <person name="Gorlenko V.M."/>
        </authorList>
    </citation>
    <scope>NUCLEOTIDE SEQUENCE [LARGE SCALE GENOMIC DNA]</scope>
    <source>
        <strain evidence="2">Chok-6</strain>
    </source>
</reference>
<evidence type="ECO:0000256" key="1">
    <source>
        <dbReference type="SAM" id="Phobius"/>
    </source>
</evidence>
<organism evidence="2 3">
    <name type="scientific">Candidatus Viridilinea halotolerans</name>
    <dbReference type="NCBI Taxonomy" id="2491704"/>
    <lineage>
        <taxon>Bacteria</taxon>
        <taxon>Bacillati</taxon>
        <taxon>Chloroflexota</taxon>
        <taxon>Chloroflexia</taxon>
        <taxon>Chloroflexales</taxon>
        <taxon>Chloroflexineae</taxon>
        <taxon>Oscillochloridaceae</taxon>
        <taxon>Candidatus Viridilinea</taxon>
    </lineage>
</organism>
<dbReference type="Proteomes" id="UP000280307">
    <property type="component" value="Unassembled WGS sequence"/>
</dbReference>
<protein>
    <submittedName>
        <fullName evidence="2">Uncharacterized protein</fullName>
    </submittedName>
</protein>
<keyword evidence="1" id="KW-1133">Transmembrane helix</keyword>
<feature type="transmembrane region" description="Helical" evidence="1">
    <location>
        <begin position="6"/>
        <end position="28"/>
    </location>
</feature>
<dbReference type="AlphaFoldDB" id="A0A426TT10"/>
<evidence type="ECO:0000313" key="3">
    <source>
        <dbReference type="Proteomes" id="UP000280307"/>
    </source>
</evidence>